<keyword evidence="3 6" id="KW-0460">Magnesium</keyword>
<evidence type="ECO:0000259" key="8">
    <source>
        <dbReference type="Pfam" id="PF02776"/>
    </source>
</evidence>
<comment type="cofactor">
    <cofactor evidence="6">
        <name>thiamine diphosphate</name>
        <dbReference type="ChEBI" id="CHEBI:58937"/>
    </cofactor>
    <text evidence="6">Binds 1 thiamine pyrophosphate per subunit.</text>
</comment>
<dbReference type="PANTHER" id="PTHR42916:SF1">
    <property type="entry name" value="PROTEIN PHYLLO, CHLOROPLASTIC"/>
    <property type="match status" value="1"/>
</dbReference>
<dbReference type="InterPro" id="IPR011766">
    <property type="entry name" value="TPP_enzyme_TPP-bd"/>
</dbReference>
<dbReference type="Pfam" id="PF02775">
    <property type="entry name" value="TPP_enzyme_C"/>
    <property type="match status" value="1"/>
</dbReference>
<reference evidence="10" key="1">
    <citation type="submission" date="2016-10" db="EMBL/GenBank/DDBJ databases">
        <authorList>
            <person name="Varghese N."/>
            <person name="Submissions S."/>
        </authorList>
    </citation>
    <scope>NUCLEOTIDE SEQUENCE [LARGE SCALE GENOMIC DNA]</scope>
    <source>
        <strain evidence="10">DSM 24729</strain>
    </source>
</reference>
<keyword evidence="5 6" id="KW-0464">Manganese</keyword>
<comment type="similarity">
    <text evidence="6">Belongs to the TPP enzyme family. MenD subfamily.</text>
</comment>
<dbReference type="EMBL" id="FNBD01000008">
    <property type="protein sequence ID" value="SDF19180.1"/>
    <property type="molecule type" value="Genomic_DNA"/>
</dbReference>
<evidence type="ECO:0000256" key="1">
    <source>
        <dbReference type="ARBA" id="ARBA00022679"/>
    </source>
</evidence>
<evidence type="ECO:0000256" key="5">
    <source>
        <dbReference type="ARBA" id="ARBA00023211"/>
    </source>
</evidence>
<dbReference type="SUPFAM" id="SSF52518">
    <property type="entry name" value="Thiamin diphosphate-binding fold (THDP-binding)"/>
    <property type="match status" value="2"/>
</dbReference>
<dbReference type="eggNOG" id="COG1165">
    <property type="taxonomic scope" value="Bacteria"/>
</dbReference>
<keyword evidence="1 6" id="KW-0808">Transferase</keyword>
<dbReference type="CDD" id="cd02009">
    <property type="entry name" value="TPP_SHCHC_synthase"/>
    <property type="match status" value="1"/>
</dbReference>
<keyword evidence="4 6" id="KW-0786">Thiamine pyrophosphate</keyword>
<keyword evidence="2 6" id="KW-0479">Metal-binding</keyword>
<evidence type="ECO:0000256" key="3">
    <source>
        <dbReference type="ARBA" id="ARBA00022842"/>
    </source>
</evidence>
<sequence>MKYATIPSAQTVAHYCKTYGIKDIVISPGSRNAPLTITFTEDNYFNCFSVVDERCAAFFALGMAQQQQKLVAVLCTSGSALLNYYPAISEAFYSDIPLVVISADRPPYKIDIGDGQTIRQDHVFDRHIGYSANLKLDVSHATETIRKQGKGLLEANSTIAEQQRKIELYNDKELAHAFQLAIEQMSPVHINVPFEEPLYNTTTTPNQQPVLSYQKPVIDDVEDLTSFAATWNKAQRKLVLVGVEYPNAVAQEYLDFLANDASVIVLTETTSNLHHPNFFTSIDSLIAPIEKSANSDELFKKLQPEVILTFGGLIVSKKIKSFLRKYKATAHWHIDAKKAYDTFFSITHHFKTSENTFFKAFIPLLTPIESDYYAYWSTVKIKYEEKRNQYLKQIPFSDMLAFSTVAKTIPKNYQLHLANSSTVRYAQLFSIDPSITVFCNRGTSGIDGSTSTAVGASIYNKEPTLLITGDISFLYDSNGLWNKKIRPDFRIIVFNNDGGGIFRILPGQEDTANFETFFETTHTVDIAKLCSSFDVIHEKVDTEEILEKALINFYKSSKKPKLLEIKTPRLINDKILLSYFDFIS</sequence>
<dbReference type="CDD" id="cd07037">
    <property type="entry name" value="TPP_PYR_MenD"/>
    <property type="match status" value="1"/>
</dbReference>
<dbReference type="InterPro" id="IPR012001">
    <property type="entry name" value="Thiamin_PyroP_enz_TPP-bd_dom"/>
</dbReference>
<evidence type="ECO:0000256" key="6">
    <source>
        <dbReference type="HAMAP-Rule" id="MF_01659"/>
    </source>
</evidence>
<evidence type="ECO:0000256" key="2">
    <source>
        <dbReference type="ARBA" id="ARBA00022723"/>
    </source>
</evidence>
<dbReference type="InterPro" id="IPR029061">
    <property type="entry name" value="THDP-binding"/>
</dbReference>
<feature type="domain" description="Thiamine pyrophosphate enzyme N-terminal TPP-binding" evidence="8">
    <location>
        <begin position="9"/>
        <end position="113"/>
    </location>
</feature>
<comment type="pathway">
    <text evidence="6">Quinol/quinone metabolism; 1,4-dihydroxy-2-naphthoate biosynthesis; 1,4-dihydroxy-2-naphthoate from chorismate: step 2/7.</text>
</comment>
<dbReference type="Proteomes" id="UP000182114">
    <property type="component" value="Unassembled WGS sequence"/>
</dbReference>
<evidence type="ECO:0000256" key="4">
    <source>
        <dbReference type="ARBA" id="ARBA00023052"/>
    </source>
</evidence>
<dbReference type="Gene3D" id="3.40.50.970">
    <property type="match status" value="2"/>
</dbReference>
<evidence type="ECO:0000259" key="7">
    <source>
        <dbReference type="Pfam" id="PF02775"/>
    </source>
</evidence>
<dbReference type="UniPathway" id="UPA01057">
    <property type="reaction ID" value="UER00164"/>
</dbReference>
<dbReference type="RefSeq" id="WP_074538863.1">
    <property type="nucleotide sequence ID" value="NZ_FNBD01000008.1"/>
</dbReference>
<dbReference type="PIRSF" id="PIRSF004983">
    <property type="entry name" value="MenD"/>
    <property type="match status" value="1"/>
</dbReference>
<dbReference type="InterPro" id="IPR004433">
    <property type="entry name" value="MenaQ_synth_MenD"/>
</dbReference>
<protein>
    <recommendedName>
        <fullName evidence="6">2-succinyl-5-enolpyruvyl-6-hydroxy-3-cyclohexene-1-carboxylate synthase</fullName>
        <shortName evidence="6">SEPHCHC synthase</shortName>
        <ecNumber evidence="6">2.2.1.9</ecNumber>
    </recommendedName>
    <alternativeName>
        <fullName evidence="6">Menaquinone biosynthesis protein MenD</fullName>
    </alternativeName>
</protein>
<feature type="domain" description="Thiamine pyrophosphate enzyme TPP-binding" evidence="7">
    <location>
        <begin position="422"/>
        <end position="565"/>
    </location>
</feature>
<proteinExistence type="inferred from homology"/>
<dbReference type="Gene3D" id="3.40.50.1220">
    <property type="entry name" value="TPP-binding domain"/>
    <property type="match status" value="1"/>
</dbReference>
<evidence type="ECO:0000313" key="10">
    <source>
        <dbReference type="Proteomes" id="UP000182114"/>
    </source>
</evidence>
<comment type="cofactor">
    <cofactor evidence="6">
        <name>Mg(2+)</name>
        <dbReference type="ChEBI" id="CHEBI:18420"/>
    </cofactor>
    <cofactor evidence="6">
        <name>Mn(2+)</name>
        <dbReference type="ChEBI" id="CHEBI:29035"/>
    </cofactor>
</comment>
<organism evidence="9 10">
    <name type="scientific">Cellulophaga baltica</name>
    <dbReference type="NCBI Taxonomy" id="76594"/>
    <lineage>
        <taxon>Bacteria</taxon>
        <taxon>Pseudomonadati</taxon>
        <taxon>Bacteroidota</taxon>
        <taxon>Flavobacteriia</taxon>
        <taxon>Flavobacteriales</taxon>
        <taxon>Flavobacteriaceae</taxon>
        <taxon>Cellulophaga</taxon>
    </lineage>
</organism>
<dbReference type="PANTHER" id="PTHR42916">
    <property type="entry name" value="2-SUCCINYL-5-ENOLPYRUVYL-6-HYDROXY-3-CYCLOHEXENE-1-CARBOXYLATE SYNTHASE"/>
    <property type="match status" value="1"/>
</dbReference>
<accession>A0A1G7J2M5</accession>
<dbReference type="GO" id="GO:0070204">
    <property type="term" value="F:2-succinyl-5-enolpyruvyl-6-hydroxy-3-cyclohexene-1-carboxylic-acid synthase activity"/>
    <property type="evidence" value="ECO:0007669"/>
    <property type="project" value="UniProtKB-UniRule"/>
</dbReference>
<dbReference type="GO" id="GO:0009234">
    <property type="term" value="P:menaquinone biosynthetic process"/>
    <property type="evidence" value="ECO:0007669"/>
    <property type="project" value="UniProtKB-UniRule"/>
</dbReference>
<comment type="pathway">
    <text evidence="6">Quinol/quinone metabolism; menaquinone biosynthesis.</text>
</comment>
<keyword evidence="10" id="KW-1185">Reference proteome</keyword>
<evidence type="ECO:0000313" key="9">
    <source>
        <dbReference type="EMBL" id="SDF19180.1"/>
    </source>
</evidence>
<gene>
    <name evidence="6" type="primary">menD</name>
    <name evidence="9" type="ORF">SAMN04487992_108175</name>
</gene>
<keyword evidence="6" id="KW-0474">Menaquinone biosynthesis</keyword>
<dbReference type="GO" id="GO:0030145">
    <property type="term" value="F:manganese ion binding"/>
    <property type="evidence" value="ECO:0007669"/>
    <property type="project" value="UniProtKB-UniRule"/>
</dbReference>
<dbReference type="UniPathway" id="UPA00079"/>
<comment type="subunit">
    <text evidence="6">Homodimer.</text>
</comment>
<name>A0A1G7J2M5_9FLAO</name>
<comment type="function">
    <text evidence="6">Catalyzes the thiamine diphosphate-dependent decarboxylation of 2-oxoglutarate and the subsequent addition of the resulting succinic semialdehyde-thiamine pyrophosphate anion to isochorismate to yield 2-succinyl-5-enolpyruvyl-6-hydroxy-3-cyclohexene-1-carboxylate (SEPHCHC).</text>
</comment>
<dbReference type="HAMAP" id="MF_01659">
    <property type="entry name" value="MenD"/>
    <property type="match status" value="1"/>
</dbReference>
<dbReference type="EC" id="2.2.1.9" evidence="6"/>
<comment type="catalytic activity">
    <reaction evidence="6">
        <text>isochorismate + 2-oxoglutarate + H(+) = 5-enolpyruvoyl-6-hydroxy-2-succinyl-cyclohex-3-ene-1-carboxylate + CO2</text>
        <dbReference type="Rhea" id="RHEA:25593"/>
        <dbReference type="ChEBI" id="CHEBI:15378"/>
        <dbReference type="ChEBI" id="CHEBI:16526"/>
        <dbReference type="ChEBI" id="CHEBI:16810"/>
        <dbReference type="ChEBI" id="CHEBI:29780"/>
        <dbReference type="ChEBI" id="CHEBI:58818"/>
        <dbReference type="EC" id="2.2.1.9"/>
    </reaction>
</comment>
<dbReference type="GO" id="GO:0000287">
    <property type="term" value="F:magnesium ion binding"/>
    <property type="evidence" value="ECO:0007669"/>
    <property type="project" value="UniProtKB-UniRule"/>
</dbReference>
<dbReference type="AlphaFoldDB" id="A0A1G7J2M5"/>
<dbReference type="GO" id="GO:0030976">
    <property type="term" value="F:thiamine pyrophosphate binding"/>
    <property type="evidence" value="ECO:0007669"/>
    <property type="project" value="UniProtKB-UniRule"/>
</dbReference>
<dbReference type="Pfam" id="PF02776">
    <property type="entry name" value="TPP_enzyme_N"/>
    <property type="match status" value="1"/>
</dbReference>